<comment type="caution">
    <text evidence="7">The sequence shown here is derived from an EMBL/GenBank/DDBJ whole genome shotgun (WGS) entry which is preliminary data.</text>
</comment>
<evidence type="ECO:0000313" key="7">
    <source>
        <dbReference type="EMBL" id="MEJ4099939.1"/>
    </source>
</evidence>
<feature type="transmembrane region" description="Helical" evidence="5">
    <location>
        <begin position="30"/>
        <end position="50"/>
    </location>
</feature>
<evidence type="ECO:0000256" key="3">
    <source>
        <dbReference type="ARBA" id="ARBA00022989"/>
    </source>
</evidence>
<dbReference type="EMBL" id="JBAHVJ010000005">
    <property type="protein sequence ID" value="MEJ4099939.1"/>
    <property type="molecule type" value="Genomic_DNA"/>
</dbReference>
<sequence>MASPGNHYPSNQYQGSPAEWAPLFEPQRSYIVAALLAFFLGQFGVHNFYIGYRKRAITQLALYVVGWVLSFVLIGIPIVLAVHIWAFVDFVLILLRAGSYATDPHGRELA</sequence>
<keyword evidence="3 5" id="KW-1133">Transmembrane helix</keyword>
<dbReference type="Pfam" id="PF05154">
    <property type="entry name" value="TM2"/>
    <property type="match status" value="1"/>
</dbReference>
<feature type="transmembrane region" description="Helical" evidence="5">
    <location>
        <begin position="62"/>
        <end position="86"/>
    </location>
</feature>
<evidence type="ECO:0000256" key="2">
    <source>
        <dbReference type="ARBA" id="ARBA00022692"/>
    </source>
</evidence>
<comment type="subcellular location">
    <subcellularLocation>
        <location evidence="1">Membrane</location>
        <topology evidence="1">Multi-pass membrane protein</topology>
    </subcellularLocation>
</comment>
<gene>
    <name evidence="7" type="ORF">V5S96_06155</name>
</gene>
<dbReference type="InterPro" id="IPR007829">
    <property type="entry name" value="TM2"/>
</dbReference>
<evidence type="ECO:0000313" key="8">
    <source>
        <dbReference type="Proteomes" id="UP001359781"/>
    </source>
</evidence>
<keyword evidence="4 5" id="KW-0472">Membrane</keyword>
<keyword evidence="8" id="KW-1185">Reference proteome</keyword>
<evidence type="ECO:0000256" key="1">
    <source>
        <dbReference type="ARBA" id="ARBA00004141"/>
    </source>
</evidence>
<evidence type="ECO:0000256" key="4">
    <source>
        <dbReference type="ARBA" id="ARBA00023136"/>
    </source>
</evidence>
<protein>
    <submittedName>
        <fullName evidence="7">TM2 domain-containing protein</fullName>
    </submittedName>
</protein>
<dbReference type="Proteomes" id="UP001359781">
    <property type="component" value="Unassembled WGS sequence"/>
</dbReference>
<feature type="domain" description="TM2" evidence="6">
    <location>
        <begin position="27"/>
        <end position="75"/>
    </location>
</feature>
<evidence type="ECO:0000256" key="5">
    <source>
        <dbReference type="SAM" id="Phobius"/>
    </source>
</evidence>
<keyword evidence="2 5" id="KW-0812">Transmembrane</keyword>
<dbReference type="RefSeq" id="WP_337890213.1">
    <property type="nucleotide sequence ID" value="NZ_JBAHVI010000005.1"/>
</dbReference>
<name>A0ABU8NY45_9CORY</name>
<proteinExistence type="predicted"/>
<accession>A0ABU8NY45</accession>
<organism evidence="7 8">
    <name type="scientific">Corynebacterium mastitidis</name>
    <dbReference type="NCBI Taxonomy" id="161890"/>
    <lineage>
        <taxon>Bacteria</taxon>
        <taxon>Bacillati</taxon>
        <taxon>Actinomycetota</taxon>
        <taxon>Actinomycetes</taxon>
        <taxon>Mycobacteriales</taxon>
        <taxon>Corynebacteriaceae</taxon>
        <taxon>Corynebacterium</taxon>
    </lineage>
</organism>
<evidence type="ECO:0000259" key="6">
    <source>
        <dbReference type="Pfam" id="PF05154"/>
    </source>
</evidence>
<reference evidence="7 8" key="1">
    <citation type="submission" date="2024-02" db="EMBL/GenBank/DDBJ databases">
        <title>Whole genome sequencing and characterization of Corynebacterium isolated from the ocular surface of dry eye disease sufferers.</title>
        <authorList>
            <person name="Naqvi M."/>
        </authorList>
    </citation>
    <scope>NUCLEOTIDE SEQUENCE [LARGE SCALE GENOMIC DNA]</scope>
    <source>
        <strain evidence="7 8">PCRF</strain>
    </source>
</reference>